<dbReference type="InterPro" id="IPR000073">
    <property type="entry name" value="AB_hydrolase_1"/>
</dbReference>
<dbReference type="SUPFAM" id="SSF53474">
    <property type="entry name" value="alpha/beta-Hydrolases"/>
    <property type="match status" value="1"/>
</dbReference>
<gene>
    <name evidence="2" type="ORF">DF200_08910</name>
</gene>
<evidence type="ECO:0000313" key="2">
    <source>
        <dbReference type="EMBL" id="PWG59208.1"/>
    </source>
</evidence>
<dbReference type="Pfam" id="PF12697">
    <property type="entry name" value="Abhydrolase_6"/>
    <property type="match status" value="1"/>
</dbReference>
<dbReference type="AlphaFoldDB" id="A0A2U2MQS4"/>
<dbReference type="OrthoDB" id="27092at2"/>
<reference evidence="2 3" key="1">
    <citation type="journal article" date="2018" name="Int. J. Syst. Evol. Microbiol.">
        <title>Bifidobacterium catulorum sp. nov., a novel taxon from the faeces of the baby common marmoset (Callithrix jacchus).</title>
        <authorList>
            <person name="Modesto M."/>
            <person name="Michelini S."/>
            <person name="Oki K."/>
            <person name="Biavati B."/>
            <person name="Watanabe K."/>
            <person name="Mattarelli P."/>
        </authorList>
    </citation>
    <scope>NUCLEOTIDE SEQUENCE [LARGE SCALE GENOMIC DNA]</scope>
    <source>
        <strain evidence="2 3">MRM 8.19</strain>
    </source>
</reference>
<dbReference type="PRINTS" id="PR00111">
    <property type="entry name" value="ABHYDROLASE"/>
</dbReference>
<accession>A0A2U2MQS4</accession>
<evidence type="ECO:0000259" key="1">
    <source>
        <dbReference type="Pfam" id="PF12697"/>
    </source>
</evidence>
<comment type="caution">
    <text evidence="2">The sequence shown here is derived from an EMBL/GenBank/DDBJ whole genome shotgun (WGS) entry which is preliminary data.</text>
</comment>
<dbReference type="EMBL" id="QFFN01000031">
    <property type="protein sequence ID" value="PWG59208.1"/>
    <property type="molecule type" value="Genomic_DNA"/>
</dbReference>
<organism evidence="2 3">
    <name type="scientific">Bifidobacterium catulorum</name>
    <dbReference type="NCBI Taxonomy" id="1630173"/>
    <lineage>
        <taxon>Bacteria</taxon>
        <taxon>Bacillati</taxon>
        <taxon>Actinomycetota</taxon>
        <taxon>Actinomycetes</taxon>
        <taxon>Bifidobacteriales</taxon>
        <taxon>Bifidobacteriaceae</taxon>
        <taxon>Bifidobacterium</taxon>
    </lineage>
</organism>
<evidence type="ECO:0000313" key="3">
    <source>
        <dbReference type="Proteomes" id="UP000245753"/>
    </source>
</evidence>
<proteinExistence type="predicted"/>
<dbReference type="InterPro" id="IPR050266">
    <property type="entry name" value="AB_hydrolase_sf"/>
</dbReference>
<feature type="domain" description="AB hydrolase-1" evidence="1">
    <location>
        <begin position="23"/>
        <end position="257"/>
    </location>
</feature>
<dbReference type="InterPro" id="IPR029058">
    <property type="entry name" value="AB_hydrolase_fold"/>
</dbReference>
<name>A0A2U2MQS4_9BIFI</name>
<protein>
    <submittedName>
        <fullName evidence="2">Alpha/beta hydrolase</fullName>
    </submittedName>
</protein>
<keyword evidence="2" id="KW-0378">Hydrolase</keyword>
<dbReference type="Gene3D" id="3.40.50.1820">
    <property type="entry name" value="alpha/beta hydrolase"/>
    <property type="match status" value="1"/>
</dbReference>
<sequence>MVTQPKANMAIQGNDARGDVVPVIFIHGMGVDHRSLMLLDGVFPGSMRRIYLDLPGFGGTPALNGEGGLPEMADWLQSTIDDVIGGSGAFAMVGNSMGGALAREILAREPKRVLGLALLAPVVDPRHAYRKVGEHVVADPNPKLIHALPQEQVFDFVTMGVNQSYEAWRRYQRFILPGVRLCDREACARLGDRYFLTDVPERMFGTFTGPTLIVTGREDQIVGYEDQHALIPHYPNAEFVVLENAGHNLYIDRPEETGRLVGDWADRIVEAAANLNAA</sequence>
<dbReference type="GO" id="GO:0016787">
    <property type="term" value="F:hydrolase activity"/>
    <property type="evidence" value="ECO:0007669"/>
    <property type="project" value="UniProtKB-KW"/>
</dbReference>
<keyword evidence="3" id="KW-1185">Reference proteome</keyword>
<dbReference type="PANTHER" id="PTHR43798">
    <property type="entry name" value="MONOACYLGLYCEROL LIPASE"/>
    <property type="match status" value="1"/>
</dbReference>
<dbReference type="Proteomes" id="UP000245753">
    <property type="component" value="Unassembled WGS sequence"/>
</dbReference>
<dbReference type="PANTHER" id="PTHR43798:SF6">
    <property type="entry name" value="HYDROLASE, PUTATIVE (AFU_ORTHOLOGUE AFUA_4G13070)-RELATED"/>
    <property type="match status" value="1"/>
</dbReference>